<organism evidence="3 4">
    <name type="scientific">Capsaspora owczarzaki (strain ATCC 30864)</name>
    <dbReference type="NCBI Taxonomy" id="595528"/>
    <lineage>
        <taxon>Eukaryota</taxon>
        <taxon>Filasterea</taxon>
        <taxon>Capsaspora</taxon>
    </lineage>
</organism>
<evidence type="ECO:0000313" key="3">
    <source>
        <dbReference type="EMBL" id="KJE94192.1"/>
    </source>
</evidence>
<dbReference type="InterPro" id="IPR005135">
    <property type="entry name" value="Endo/exonuclease/phosphatase"/>
</dbReference>
<dbReference type="STRING" id="595528.A0A0D2VSS4"/>
<dbReference type="InterPro" id="IPR051916">
    <property type="entry name" value="GPI-anchor_lipid_remodeler"/>
</dbReference>
<sequence>MKQPNKHRRDWLAVIAVVTMAMLMITTAAAAAAAAAAESPASLLLLLDDPPRVAAVMKRLYDVDYETRFVDNRATSTEDDEWPTLAYGGVLRPLFGFSYTYHASPSSDASNGDGDRDGKKKPGYMGQPIPPKIQGDIRRARRRASNHPAAVLPLRQVANAAIPVNLHGARVSASDPSIIHIVKNAALPVIESHANECFNPQNTVLPTIAEVRILELLHTKNGHSPIDSLSEDDIRQSLSFGRTVSLALEWEYSCAWCCIALGCGAGETWIRHTHRMAFTQNFADNTVHLFAHTWFDTPLSLAREADARTYDAMSEKEARAVEANGLLLRYDMNAAKVTESDAVSASSQAAEKNHYTASSSLSTPFPISSVYSIHQSEAVRSTRYFRRTDSRLTAAAPTRSSAAPLKVVSFNIWNANGRGEAKYNSRMDHIGSILHEAQADIVALQEVRFDDSLVHSLPPANQASDLLRYLPGYQFAFQPAMSYPLDLTGRVEEGLAIYSRYPILNTGYLLLPRIPEDPHQRILFHAEIDVPSVGVVDVVVSHFSLVDSARSVAALRVYDFLRKLARDSPRPQLFMGDLNATPLSTAMQFLNGNVTLRNIRVGDMRDVWLALRPEPSYDPRTDDKLPHAPPSDHPLYGMTFNTHANFLSKRIDYMYLRQPAGSPSVLRPRSIDVIGQHPRDGQMPSDHVGLVAEFDPVVA</sequence>
<evidence type="ECO:0000256" key="1">
    <source>
        <dbReference type="SAM" id="MobiDB-lite"/>
    </source>
</evidence>
<dbReference type="Gene3D" id="3.60.10.10">
    <property type="entry name" value="Endonuclease/exonuclease/phosphatase"/>
    <property type="match status" value="1"/>
</dbReference>
<feature type="region of interest" description="Disordered" evidence="1">
    <location>
        <begin position="105"/>
        <end position="145"/>
    </location>
</feature>
<dbReference type="Proteomes" id="UP000008743">
    <property type="component" value="Unassembled WGS sequence"/>
</dbReference>
<evidence type="ECO:0000313" key="4">
    <source>
        <dbReference type="Proteomes" id="UP000008743"/>
    </source>
</evidence>
<proteinExistence type="predicted"/>
<evidence type="ECO:0000259" key="2">
    <source>
        <dbReference type="Pfam" id="PF03372"/>
    </source>
</evidence>
<dbReference type="PROSITE" id="PS51318">
    <property type="entry name" value="TAT"/>
    <property type="match status" value="1"/>
</dbReference>
<reference evidence="4" key="1">
    <citation type="submission" date="2011-02" db="EMBL/GenBank/DDBJ databases">
        <title>The Genome Sequence of Capsaspora owczarzaki ATCC 30864.</title>
        <authorList>
            <person name="Russ C."/>
            <person name="Cuomo C."/>
            <person name="Burger G."/>
            <person name="Gray M.W."/>
            <person name="Holland P.W.H."/>
            <person name="King N."/>
            <person name="Lang F.B.F."/>
            <person name="Roger A.J."/>
            <person name="Ruiz-Trillo I."/>
            <person name="Young S.K."/>
            <person name="Zeng Q."/>
            <person name="Gargeya S."/>
            <person name="Alvarado L."/>
            <person name="Berlin A."/>
            <person name="Chapman S.B."/>
            <person name="Chen Z."/>
            <person name="Freedman E."/>
            <person name="Gellesch M."/>
            <person name="Goldberg J."/>
            <person name="Griggs A."/>
            <person name="Gujja S."/>
            <person name="Heilman E."/>
            <person name="Heiman D."/>
            <person name="Howarth C."/>
            <person name="Mehta T."/>
            <person name="Neiman D."/>
            <person name="Pearson M."/>
            <person name="Roberts A."/>
            <person name="Saif S."/>
            <person name="Shea T."/>
            <person name="Shenoy N."/>
            <person name="Sisk P."/>
            <person name="Stolte C."/>
            <person name="Sykes S."/>
            <person name="White J."/>
            <person name="Yandava C."/>
            <person name="Haas B."/>
            <person name="Nusbaum C."/>
            <person name="Birren B."/>
        </authorList>
    </citation>
    <scope>NUCLEOTIDE SEQUENCE</scope>
    <source>
        <strain evidence="4">ATCC 30864</strain>
    </source>
</reference>
<dbReference type="eggNOG" id="ENOG502R74U">
    <property type="taxonomic scope" value="Eukaryota"/>
</dbReference>
<gene>
    <name evidence="3" type="ORF">CAOG_004872</name>
</gene>
<dbReference type="PhylomeDB" id="A0A0D2VSS4"/>
<dbReference type="RefSeq" id="XP_004347623.2">
    <property type="nucleotide sequence ID" value="XM_004347573.2"/>
</dbReference>
<dbReference type="GO" id="GO:0005783">
    <property type="term" value="C:endoplasmic reticulum"/>
    <property type="evidence" value="ECO:0007669"/>
    <property type="project" value="TreeGrafter"/>
</dbReference>
<dbReference type="Pfam" id="PF03372">
    <property type="entry name" value="Exo_endo_phos"/>
    <property type="match status" value="1"/>
</dbReference>
<feature type="domain" description="Endonuclease/exonuclease/phosphatase" evidence="2">
    <location>
        <begin position="413"/>
        <end position="687"/>
    </location>
</feature>
<dbReference type="InterPro" id="IPR006311">
    <property type="entry name" value="TAT_signal"/>
</dbReference>
<dbReference type="InParanoid" id="A0A0D2VSS4"/>
<protein>
    <recommendedName>
        <fullName evidence="2">Endonuclease/exonuclease/phosphatase domain-containing protein</fullName>
    </recommendedName>
</protein>
<dbReference type="OrthoDB" id="387657at2759"/>
<keyword evidence="4" id="KW-1185">Reference proteome</keyword>
<dbReference type="SUPFAM" id="SSF56219">
    <property type="entry name" value="DNase I-like"/>
    <property type="match status" value="1"/>
</dbReference>
<accession>A0A0D2VSS4</accession>
<dbReference type="GO" id="GO:0006506">
    <property type="term" value="P:GPI anchor biosynthetic process"/>
    <property type="evidence" value="ECO:0007669"/>
    <property type="project" value="TreeGrafter"/>
</dbReference>
<dbReference type="EMBL" id="KE346366">
    <property type="protein sequence ID" value="KJE94192.1"/>
    <property type="molecule type" value="Genomic_DNA"/>
</dbReference>
<dbReference type="GO" id="GO:0003824">
    <property type="term" value="F:catalytic activity"/>
    <property type="evidence" value="ECO:0007669"/>
    <property type="project" value="InterPro"/>
</dbReference>
<dbReference type="PANTHER" id="PTHR14859">
    <property type="entry name" value="CALCOFLUOR WHITE HYPERSENSITIVE PROTEIN PRECURSOR"/>
    <property type="match status" value="1"/>
</dbReference>
<dbReference type="PANTHER" id="PTHR14859:SF16">
    <property type="entry name" value="ENDONUCLEASE_EXONUCLEASE_PHOSPHATASE DOMAIN-CONTAINING PROTEIN"/>
    <property type="match status" value="1"/>
</dbReference>
<dbReference type="InterPro" id="IPR036691">
    <property type="entry name" value="Endo/exonu/phosph_ase_sf"/>
</dbReference>
<dbReference type="GO" id="GO:0016020">
    <property type="term" value="C:membrane"/>
    <property type="evidence" value="ECO:0007669"/>
    <property type="project" value="GOC"/>
</dbReference>
<dbReference type="AlphaFoldDB" id="A0A0D2VSS4"/>
<name>A0A0D2VSS4_CAPO3</name>